<dbReference type="Proteomes" id="UP001489004">
    <property type="component" value="Unassembled WGS sequence"/>
</dbReference>
<evidence type="ECO:0000256" key="1">
    <source>
        <dbReference type="SAM" id="Coils"/>
    </source>
</evidence>
<evidence type="ECO:0000313" key="3">
    <source>
        <dbReference type="EMBL" id="KAK9823351.1"/>
    </source>
</evidence>
<accession>A0AAW1QPC7</accession>
<feature type="region of interest" description="Disordered" evidence="2">
    <location>
        <begin position="354"/>
        <end position="413"/>
    </location>
</feature>
<feature type="coiled-coil region" evidence="1">
    <location>
        <begin position="297"/>
        <end position="324"/>
    </location>
</feature>
<proteinExistence type="predicted"/>
<feature type="compositionally biased region" description="Low complexity" evidence="2">
    <location>
        <begin position="369"/>
        <end position="378"/>
    </location>
</feature>
<dbReference type="EMBL" id="JALJOR010000002">
    <property type="protein sequence ID" value="KAK9823351.1"/>
    <property type="molecule type" value="Genomic_DNA"/>
</dbReference>
<evidence type="ECO:0000256" key="2">
    <source>
        <dbReference type="SAM" id="MobiDB-lite"/>
    </source>
</evidence>
<dbReference type="AlphaFoldDB" id="A0AAW1QPC7"/>
<protein>
    <submittedName>
        <fullName evidence="3">Uncharacterized protein</fullName>
    </submittedName>
</protein>
<organism evidence="3 4">
    <name type="scientific">[Myrmecia] bisecta</name>
    <dbReference type="NCBI Taxonomy" id="41462"/>
    <lineage>
        <taxon>Eukaryota</taxon>
        <taxon>Viridiplantae</taxon>
        <taxon>Chlorophyta</taxon>
        <taxon>core chlorophytes</taxon>
        <taxon>Trebouxiophyceae</taxon>
        <taxon>Trebouxiales</taxon>
        <taxon>Trebouxiaceae</taxon>
        <taxon>Myrmecia</taxon>
    </lineage>
</organism>
<comment type="caution">
    <text evidence="3">The sequence shown here is derived from an EMBL/GenBank/DDBJ whole genome shotgun (WGS) entry which is preliminary data.</text>
</comment>
<feature type="region of interest" description="Disordered" evidence="2">
    <location>
        <begin position="211"/>
        <end position="246"/>
    </location>
</feature>
<keyword evidence="4" id="KW-1185">Reference proteome</keyword>
<gene>
    <name evidence="3" type="ORF">WJX72_002115</name>
</gene>
<keyword evidence="1" id="KW-0175">Coiled coil</keyword>
<name>A0AAW1QPC7_9CHLO</name>
<reference evidence="3 4" key="1">
    <citation type="journal article" date="2024" name="Nat. Commun.">
        <title>Phylogenomics reveals the evolutionary origins of lichenization in chlorophyte algae.</title>
        <authorList>
            <person name="Puginier C."/>
            <person name="Libourel C."/>
            <person name="Otte J."/>
            <person name="Skaloud P."/>
            <person name="Haon M."/>
            <person name="Grisel S."/>
            <person name="Petersen M."/>
            <person name="Berrin J.G."/>
            <person name="Delaux P.M."/>
            <person name="Dal Grande F."/>
            <person name="Keller J."/>
        </authorList>
    </citation>
    <scope>NUCLEOTIDE SEQUENCE [LARGE SCALE GENOMIC DNA]</scope>
    <source>
        <strain evidence="3 4">SAG 2043</strain>
    </source>
</reference>
<feature type="compositionally biased region" description="Basic and acidic residues" evidence="2">
    <location>
        <begin position="211"/>
        <end position="226"/>
    </location>
</feature>
<evidence type="ECO:0000313" key="4">
    <source>
        <dbReference type="Proteomes" id="UP001489004"/>
    </source>
</evidence>
<sequence length="498" mass="50802">MEATAKLFLKATAGLPATVTAQMAQASAQQGGLTNGTTTSIDAFMHDLLVSTGSLTGPSTSKPPLAPAQHAAAPGLTMDAIFQEIMANRMANKAPLANASPLRNDSSFSTALLLSQGSMLSHQPSFLGGLSHQGSFFGLNHQGSLDKLMRATSIDKVLAELHVPSLHGGQSDKEWASAYNNLAGAMQASGGALKQAGEMPNQLSAILEQEHSHDDMDGDGKRKSDDGAIGSGSGQSRPPRPPVHRRSSINSLTAEDISLNLDALGGLHDFPRSSHSVGRPSREQELQHDVALLVGQNHALMQRLQQLAHQAEAAARENTSLKQLLTCLEPSPALLGSHPSLAALLTLKRANSSMPTRHSSGVSGGMSGGNASNASASGLYDEPSSGSGLGLVSTKRKRSAVSGQRGRPKASTVAPVFGRGSAVATAASGMVSAARNLPGGVANGYSGAVPASLGPPAGSMSSLSDLEAARVAAAALAANKGDACAALTQLLGLVGNRR</sequence>